<protein>
    <submittedName>
        <fullName evidence="4">Uncharacterized protein</fullName>
    </submittedName>
</protein>
<organism evidence="4">
    <name type="scientific">Dendroctonus ponderosae</name>
    <name type="common">Mountain pine beetle</name>
    <dbReference type="NCBI Taxonomy" id="77166"/>
    <lineage>
        <taxon>Eukaryota</taxon>
        <taxon>Metazoa</taxon>
        <taxon>Ecdysozoa</taxon>
        <taxon>Arthropoda</taxon>
        <taxon>Hexapoda</taxon>
        <taxon>Insecta</taxon>
        <taxon>Pterygota</taxon>
        <taxon>Neoptera</taxon>
        <taxon>Endopterygota</taxon>
        <taxon>Coleoptera</taxon>
        <taxon>Polyphaga</taxon>
        <taxon>Cucujiformia</taxon>
        <taxon>Curculionidae</taxon>
        <taxon>Scolytinae</taxon>
        <taxon>Dendroctonus</taxon>
    </lineage>
</organism>
<dbReference type="GO" id="GO:0030149">
    <property type="term" value="P:sphingolipid catabolic process"/>
    <property type="evidence" value="ECO:0007669"/>
    <property type="project" value="TreeGrafter"/>
</dbReference>
<dbReference type="InterPro" id="IPR015424">
    <property type="entry name" value="PyrdxlP-dep_Trfase"/>
</dbReference>
<dbReference type="FunFam" id="6.10.140.2150:FF:000001">
    <property type="entry name" value="Sphingosine-1-phosphate lyase 1"/>
    <property type="match status" value="1"/>
</dbReference>
<proteinExistence type="predicted"/>
<name>N6U3D0_DENPD</name>
<reference evidence="4" key="1">
    <citation type="journal article" date="2013" name="Genome Biol.">
        <title>Draft genome of the mountain pine beetle, Dendroctonus ponderosae Hopkins, a major forest pest.</title>
        <authorList>
            <person name="Keeling C.I."/>
            <person name="Yuen M.M."/>
            <person name="Liao N.Y."/>
            <person name="Docking T.R."/>
            <person name="Chan S.K."/>
            <person name="Taylor G.A."/>
            <person name="Palmquist D.L."/>
            <person name="Jackman S.D."/>
            <person name="Nguyen A."/>
            <person name="Li M."/>
            <person name="Henderson H."/>
            <person name="Janes J.K."/>
            <person name="Zhao Y."/>
            <person name="Pandoh P."/>
            <person name="Moore R."/>
            <person name="Sperling F.A."/>
            <person name="Huber D.P."/>
            <person name="Birol I."/>
            <person name="Jones S.J."/>
            <person name="Bohlmann J."/>
        </authorList>
    </citation>
    <scope>NUCLEOTIDE SEQUENCE</scope>
</reference>
<evidence type="ECO:0000256" key="1">
    <source>
        <dbReference type="ARBA" id="ARBA00001933"/>
    </source>
</evidence>
<dbReference type="GO" id="GO:0005783">
    <property type="term" value="C:endoplasmic reticulum"/>
    <property type="evidence" value="ECO:0007669"/>
    <property type="project" value="TreeGrafter"/>
</dbReference>
<dbReference type="InterPro" id="IPR015422">
    <property type="entry name" value="PyrdxlP-dep_Trfase_small"/>
</dbReference>
<dbReference type="PANTHER" id="PTHR42735:SF6">
    <property type="entry name" value="SPHINGOSINE-1-PHOSPHATE LYASE 1"/>
    <property type="match status" value="1"/>
</dbReference>
<dbReference type="GO" id="GO:0008117">
    <property type="term" value="F:sphinganine-1-phosphate aldolase activity"/>
    <property type="evidence" value="ECO:0007669"/>
    <property type="project" value="TreeGrafter"/>
</dbReference>
<gene>
    <name evidence="4" type="ORF">YQE_07442</name>
</gene>
<accession>N6U3D0</accession>
<dbReference type="AlphaFoldDB" id="N6U3D0"/>
<feature type="non-terminal residue" evidence="4">
    <location>
        <position position="1"/>
    </location>
</feature>
<dbReference type="Gene3D" id="6.10.140.2150">
    <property type="match status" value="1"/>
</dbReference>
<dbReference type="HOGENOM" id="CLU_834883_0_0_1"/>
<dbReference type="GO" id="GO:0016020">
    <property type="term" value="C:membrane"/>
    <property type="evidence" value="ECO:0007669"/>
    <property type="project" value="GOC"/>
</dbReference>
<keyword evidence="2" id="KW-0663">Pyridoxal phosphate</keyword>
<keyword evidence="3" id="KW-0456">Lyase</keyword>
<dbReference type="SUPFAM" id="SSF53383">
    <property type="entry name" value="PLP-dependent transferases"/>
    <property type="match status" value="1"/>
</dbReference>
<dbReference type="FunFam" id="3.90.1150.10:FF:000247">
    <property type="entry name" value="Sphingosine phosphate lyase, putative"/>
    <property type="match status" value="1"/>
</dbReference>
<dbReference type="OrthoDB" id="10254570at2759"/>
<dbReference type="EMBL" id="KB740993">
    <property type="protein sequence ID" value="ENN76070.1"/>
    <property type="molecule type" value="Genomic_DNA"/>
</dbReference>
<comment type="cofactor">
    <cofactor evidence="1">
        <name>pyridoxal 5'-phosphate</name>
        <dbReference type="ChEBI" id="CHEBI:597326"/>
    </cofactor>
</comment>
<dbReference type="InterPro" id="IPR050477">
    <property type="entry name" value="GrpII_AminoAcid_Decarb"/>
</dbReference>
<evidence type="ECO:0000313" key="4">
    <source>
        <dbReference type="EMBL" id="ENN76070.1"/>
    </source>
</evidence>
<evidence type="ECO:0000256" key="3">
    <source>
        <dbReference type="ARBA" id="ARBA00023239"/>
    </source>
</evidence>
<evidence type="ECO:0000256" key="2">
    <source>
        <dbReference type="ARBA" id="ARBA00022898"/>
    </source>
</evidence>
<dbReference type="PANTHER" id="PTHR42735">
    <property type="match status" value="1"/>
</dbReference>
<dbReference type="Gene3D" id="3.90.1150.10">
    <property type="entry name" value="Aspartate Aminotransferase, domain 1"/>
    <property type="match status" value="1"/>
</dbReference>
<sequence>MDLIKSPASWLKTYVNAAFQGKEPWQIVSITTSSVLLMVWIYDFLDGDESLVNRGKKTAFKLVKHIPQLRAKVDQVLDETRRNFEDDVTKRTSGVPYLVQLPTTAMSREEIFKALSQNLALGEDGWKSGLASGAVYIHNPALQQLVADVFQISSYTNPLHPDLFPGSRSGGNIATCWAALLYHGLEGYVSATKDIIYTARFIEKGLRRMKGIYIFGQPATSVIALGSDDFDIYRLADALHKLGWNLNTLQYPPGLHLCVTLMHTKPGLAQKFLDDTKDSLAEILKDPAVPVQGRMALYGTAQKLPDRSIVGDITRFFIDSIYYIPPSDAQPQD</sequence>